<dbReference type="AlphaFoldDB" id="A0A9N8KTI5"/>
<keyword evidence="4" id="KW-1185">Reference proteome</keyword>
<feature type="transmembrane region" description="Helical" evidence="2">
    <location>
        <begin position="7"/>
        <end position="25"/>
    </location>
</feature>
<evidence type="ECO:0000313" key="3">
    <source>
        <dbReference type="EMBL" id="CAD0194748.1"/>
    </source>
</evidence>
<feature type="region of interest" description="Disordered" evidence="1">
    <location>
        <begin position="168"/>
        <end position="231"/>
    </location>
</feature>
<feature type="compositionally biased region" description="Low complexity" evidence="1">
    <location>
        <begin position="253"/>
        <end position="266"/>
    </location>
</feature>
<sequence>MCYFQCVKYYLIITAVISFSIVYFVRKRILSIAKNMSLFNTEMEEPVSDEEVYFGKLTLKELKKHILWERQPKTICGLSTVNSPMNSGDHNESLQILQAHSQPNLISGKETSHLNSPERNSSAWDMRADDSFIKMENMVAKLCLSPRKNDKTEELNNTLEVIEYILNNPPSSVDKDKNNAFKFNDQANTSPKSKLNVGSNQTSPLKQNKVKNTANDSPHPPQNTPIKTPIKPDVFMTPMDMKLKPIFKTPGQPLSSKKSSATSLKKTPSRSNAYQHISSPVASYIKNCPIAPLVKDVHPKKPLPGPSSIPKFVKNLSSAKPSNKENVILPSVAYKSAKKTKVIEMADEQKLPQCQWTKKMSSISRPLVMKHDHRELNYAKKKLLPQQEDSFADLSYHQAEVSVCTQKSAFKTKKNL</sequence>
<evidence type="ECO:0000256" key="2">
    <source>
        <dbReference type="SAM" id="Phobius"/>
    </source>
</evidence>
<keyword evidence="2" id="KW-1133">Transmembrane helix</keyword>
<feature type="region of interest" description="Disordered" evidence="1">
    <location>
        <begin position="247"/>
        <end position="275"/>
    </location>
</feature>
<name>A0A9N8KTI5_CHRIL</name>
<reference evidence="3" key="1">
    <citation type="submission" date="2021-12" db="EMBL/GenBank/DDBJ databases">
        <authorList>
            <person name="King R."/>
        </authorList>
    </citation>
    <scope>NUCLEOTIDE SEQUENCE</scope>
</reference>
<dbReference type="EMBL" id="LR824005">
    <property type="protein sequence ID" value="CAD0194748.1"/>
    <property type="molecule type" value="Genomic_DNA"/>
</dbReference>
<dbReference type="Proteomes" id="UP001154114">
    <property type="component" value="Chromosome 2"/>
</dbReference>
<feature type="compositionally biased region" description="Polar residues" evidence="1">
    <location>
        <begin position="185"/>
        <end position="216"/>
    </location>
</feature>
<keyword evidence="2" id="KW-0472">Membrane</keyword>
<proteinExistence type="predicted"/>
<protein>
    <submittedName>
        <fullName evidence="3">Uncharacterized protein</fullName>
    </submittedName>
</protein>
<accession>A0A9N8KTI5</accession>
<gene>
    <name evidence="3" type="ORF">CINC_LOCUS5599</name>
</gene>
<evidence type="ECO:0000313" key="4">
    <source>
        <dbReference type="Proteomes" id="UP001154114"/>
    </source>
</evidence>
<organism evidence="3 4">
    <name type="scientific">Chrysodeixis includens</name>
    <name type="common">Soybean looper</name>
    <name type="synonym">Pseudoplusia includens</name>
    <dbReference type="NCBI Taxonomy" id="689277"/>
    <lineage>
        <taxon>Eukaryota</taxon>
        <taxon>Metazoa</taxon>
        <taxon>Ecdysozoa</taxon>
        <taxon>Arthropoda</taxon>
        <taxon>Hexapoda</taxon>
        <taxon>Insecta</taxon>
        <taxon>Pterygota</taxon>
        <taxon>Neoptera</taxon>
        <taxon>Endopterygota</taxon>
        <taxon>Lepidoptera</taxon>
        <taxon>Glossata</taxon>
        <taxon>Ditrysia</taxon>
        <taxon>Noctuoidea</taxon>
        <taxon>Noctuidae</taxon>
        <taxon>Plusiinae</taxon>
        <taxon>Chrysodeixis</taxon>
    </lineage>
</organism>
<dbReference type="OrthoDB" id="69711at2759"/>
<keyword evidence="2" id="KW-0812">Transmembrane</keyword>
<evidence type="ECO:0000256" key="1">
    <source>
        <dbReference type="SAM" id="MobiDB-lite"/>
    </source>
</evidence>